<dbReference type="eggNOG" id="ENOG5030B8H">
    <property type="taxonomic scope" value="Bacteria"/>
</dbReference>
<dbReference type="Proteomes" id="UP000050949">
    <property type="component" value="Unassembled WGS sequence"/>
</dbReference>
<gene>
    <name evidence="1" type="ORF">FC91_GL002724</name>
</gene>
<dbReference type="EMBL" id="AZFW01000053">
    <property type="protein sequence ID" value="KRM27212.1"/>
    <property type="molecule type" value="Genomic_DNA"/>
</dbReference>
<dbReference type="OrthoDB" id="2297623at2"/>
<dbReference type="AlphaFoldDB" id="A0A0R1XKB8"/>
<proteinExistence type="predicted"/>
<accession>A0A0R1XKB8</accession>
<reference evidence="1 2" key="1">
    <citation type="journal article" date="2015" name="Genome Announc.">
        <title>Expanding the biotechnology potential of lactobacilli through comparative genomics of 213 strains and associated genera.</title>
        <authorList>
            <person name="Sun Z."/>
            <person name="Harris H.M."/>
            <person name="McCann A."/>
            <person name="Guo C."/>
            <person name="Argimon S."/>
            <person name="Zhang W."/>
            <person name="Yang X."/>
            <person name="Jeffery I.B."/>
            <person name="Cooney J.C."/>
            <person name="Kagawa T.F."/>
            <person name="Liu W."/>
            <person name="Song Y."/>
            <person name="Salvetti E."/>
            <person name="Wrobel A."/>
            <person name="Rasinkangas P."/>
            <person name="Parkhill J."/>
            <person name="Rea M.C."/>
            <person name="O'Sullivan O."/>
            <person name="Ritari J."/>
            <person name="Douillard F.P."/>
            <person name="Paul Ross R."/>
            <person name="Yang R."/>
            <person name="Briner A.E."/>
            <person name="Felis G.E."/>
            <person name="de Vos W.M."/>
            <person name="Barrangou R."/>
            <person name="Klaenhammer T.R."/>
            <person name="Caufield P.W."/>
            <person name="Cui Y."/>
            <person name="Zhang H."/>
            <person name="O'Toole P.W."/>
        </authorList>
    </citation>
    <scope>NUCLEOTIDE SEQUENCE [LARGE SCALE GENOMIC DNA]</scope>
    <source>
        <strain evidence="1 2">DSM 16991</strain>
    </source>
</reference>
<name>A0A0R1XKB8_9LACO</name>
<evidence type="ECO:0000313" key="1">
    <source>
        <dbReference type="EMBL" id="KRM27212.1"/>
    </source>
</evidence>
<protein>
    <submittedName>
        <fullName evidence="1">Uncharacterized protein</fullName>
    </submittedName>
</protein>
<sequence length="88" mass="10345">MQNLKLFTPTDNAHVWLDADTYLYAGPTGIVSLNRQAGDDVETLDRLNYRFFRSNFPLFLFHYFPAISLVDVHTLEVRLDQFYENTVR</sequence>
<dbReference type="RefSeq" id="WP_027829505.1">
    <property type="nucleotide sequence ID" value="NZ_AUEH01000069.1"/>
</dbReference>
<evidence type="ECO:0000313" key="2">
    <source>
        <dbReference type="Proteomes" id="UP000050949"/>
    </source>
</evidence>
<dbReference type="PATRIC" id="fig|1122147.4.peg.2806"/>
<organism evidence="1 2">
    <name type="scientific">Schleiferilactobacillus harbinensis DSM 16991</name>
    <dbReference type="NCBI Taxonomy" id="1122147"/>
    <lineage>
        <taxon>Bacteria</taxon>
        <taxon>Bacillati</taxon>
        <taxon>Bacillota</taxon>
        <taxon>Bacilli</taxon>
        <taxon>Lactobacillales</taxon>
        <taxon>Lactobacillaceae</taxon>
        <taxon>Schleiferilactobacillus</taxon>
    </lineage>
</organism>
<comment type="caution">
    <text evidence="1">The sequence shown here is derived from an EMBL/GenBank/DDBJ whole genome shotgun (WGS) entry which is preliminary data.</text>
</comment>